<evidence type="ECO:0000313" key="3">
    <source>
        <dbReference type="EMBL" id="CAB4902604.1"/>
    </source>
</evidence>
<dbReference type="InterPro" id="IPR036812">
    <property type="entry name" value="NAD(P)_OxRdtase_dom_sf"/>
</dbReference>
<dbReference type="Pfam" id="PF00248">
    <property type="entry name" value="Aldo_ket_red"/>
    <property type="match status" value="1"/>
</dbReference>
<dbReference type="InterPro" id="IPR023210">
    <property type="entry name" value="NADP_OxRdtase_dom"/>
</dbReference>
<sequence>MKRRVLGGVLEVSAQGLGCMGMNDFYGDSDEAESIATLHHALDLGINFLDTADMYGPFTNELLIGSAIKDRRNEVVLATKFGNERNPDGSFVGVNGRPEYVRAACDASLERLGVDCIDLYYQHRVDRNVPIEETFGAMKELVEAGKVRHLGMSEAKGETIRRAHAIHPVTAVQTEWSLWTRDVEENDVLSTVRELGIGFVPYSPLGRGFLTGAITNPEELDASDSRRRGARFLGENLTTNLKLVDRITEIATAKGISPAQLALAWVMVQGEDVVPIPGTRKIHRLEENAAAAEITFTAEELASIDAAAPIGATAGDRYADMSNVNL</sequence>
<dbReference type="InterPro" id="IPR050791">
    <property type="entry name" value="Aldo-Keto_reductase"/>
</dbReference>
<evidence type="ECO:0000256" key="1">
    <source>
        <dbReference type="ARBA" id="ARBA00023002"/>
    </source>
</evidence>
<feature type="domain" description="NADP-dependent oxidoreductase" evidence="2">
    <location>
        <begin position="16"/>
        <end position="307"/>
    </location>
</feature>
<proteinExistence type="predicted"/>
<keyword evidence="1" id="KW-0560">Oxidoreductase</keyword>
<dbReference type="GO" id="GO:0005737">
    <property type="term" value="C:cytoplasm"/>
    <property type="evidence" value="ECO:0007669"/>
    <property type="project" value="TreeGrafter"/>
</dbReference>
<dbReference type="CDD" id="cd19076">
    <property type="entry name" value="AKR_AKR13A_13D"/>
    <property type="match status" value="1"/>
</dbReference>
<dbReference type="EMBL" id="CAFBMD010000085">
    <property type="protein sequence ID" value="CAB4902604.1"/>
    <property type="molecule type" value="Genomic_DNA"/>
</dbReference>
<dbReference type="Gene3D" id="3.20.20.100">
    <property type="entry name" value="NADP-dependent oxidoreductase domain"/>
    <property type="match status" value="1"/>
</dbReference>
<dbReference type="GO" id="GO:0016491">
    <property type="term" value="F:oxidoreductase activity"/>
    <property type="evidence" value="ECO:0007669"/>
    <property type="project" value="UniProtKB-KW"/>
</dbReference>
<organism evidence="4">
    <name type="scientific">freshwater metagenome</name>
    <dbReference type="NCBI Taxonomy" id="449393"/>
    <lineage>
        <taxon>unclassified sequences</taxon>
        <taxon>metagenomes</taxon>
        <taxon>ecological metagenomes</taxon>
    </lineage>
</organism>
<name>A0A6J7SJ18_9ZZZZ</name>
<protein>
    <submittedName>
        <fullName evidence="4">Unannotated protein</fullName>
    </submittedName>
</protein>
<reference evidence="4" key="1">
    <citation type="submission" date="2020-05" db="EMBL/GenBank/DDBJ databases">
        <authorList>
            <person name="Chiriac C."/>
            <person name="Salcher M."/>
            <person name="Ghai R."/>
            <person name="Kavagutti S V."/>
        </authorList>
    </citation>
    <scope>NUCLEOTIDE SEQUENCE</scope>
</reference>
<accession>A0A6J7SJ18</accession>
<dbReference type="PANTHER" id="PTHR43625">
    <property type="entry name" value="AFLATOXIN B1 ALDEHYDE REDUCTASE"/>
    <property type="match status" value="1"/>
</dbReference>
<dbReference type="SUPFAM" id="SSF51430">
    <property type="entry name" value="NAD(P)-linked oxidoreductase"/>
    <property type="match status" value="1"/>
</dbReference>
<dbReference type="PANTHER" id="PTHR43625:SF40">
    <property type="entry name" value="ALDO-KETO REDUCTASE YAKC [NADP(+)]"/>
    <property type="match status" value="1"/>
</dbReference>
<gene>
    <name evidence="3" type="ORF">UFOPK3492_01017</name>
    <name evidence="4" type="ORF">UFOPK4234_01283</name>
</gene>
<evidence type="ECO:0000259" key="2">
    <source>
        <dbReference type="Pfam" id="PF00248"/>
    </source>
</evidence>
<evidence type="ECO:0000313" key="4">
    <source>
        <dbReference type="EMBL" id="CAB5041384.1"/>
    </source>
</evidence>
<dbReference type="EMBL" id="CAFBQA010000086">
    <property type="protein sequence ID" value="CAB5041384.1"/>
    <property type="molecule type" value="Genomic_DNA"/>
</dbReference>
<dbReference type="AlphaFoldDB" id="A0A6J7SJ18"/>